<proteinExistence type="predicted"/>
<dbReference type="Proteomes" id="UP001209854">
    <property type="component" value="Unassembled WGS sequence"/>
</dbReference>
<evidence type="ECO:0000313" key="1">
    <source>
        <dbReference type="EMBL" id="MCW7551192.1"/>
    </source>
</evidence>
<gene>
    <name evidence="1" type="ORF">NX722_00655</name>
</gene>
<dbReference type="RefSeq" id="WP_262566262.1">
    <property type="nucleotide sequence ID" value="NZ_JAPFCC010000001.1"/>
</dbReference>
<comment type="caution">
    <text evidence="1">The sequence shown here is derived from an EMBL/GenBank/DDBJ whole genome shotgun (WGS) entry which is preliminary data.</text>
</comment>
<name>A0ABT3MPA2_9GAMM</name>
<protein>
    <submittedName>
        <fullName evidence="1">Uncharacterized protein</fullName>
    </submittedName>
</protein>
<evidence type="ECO:0000313" key="2">
    <source>
        <dbReference type="Proteomes" id="UP001209854"/>
    </source>
</evidence>
<dbReference type="EMBL" id="JAPFCC010000001">
    <property type="protein sequence ID" value="MCW7551192.1"/>
    <property type="molecule type" value="Genomic_DNA"/>
</dbReference>
<reference evidence="1 2" key="1">
    <citation type="submission" date="2022-10" db="EMBL/GenBank/DDBJ databases">
        <title>High-quality genome sequences of two octocoral-associated bacteria, Endozoicomonas euniceicola EF212 and Endozoicomonas gorgoniicola PS125.</title>
        <authorList>
            <person name="Chiou Y.-J."/>
            <person name="Chen Y.-H."/>
        </authorList>
    </citation>
    <scope>NUCLEOTIDE SEQUENCE [LARGE SCALE GENOMIC DNA]</scope>
    <source>
        <strain evidence="1 2">PS125</strain>
    </source>
</reference>
<organism evidence="1 2">
    <name type="scientific">Endozoicomonas gorgoniicola</name>
    <dbReference type="NCBI Taxonomy" id="1234144"/>
    <lineage>
        <taxon>Bacteria</taxon>
        <taxon>Pseudomonadati</taxon>
        <taxon>Pseudomonadota</taxon>
        <taxon>Gammaproteobacteria</taxon>
        <taxon>Oceanospirillales</taxon>
        <taxon>Endozoicomonadaceae</taxon>
        <taxon>Endozoicomonas</taxon>
    </lineage>
</organism>
<accession>A0ABT3MPA2</accession>
<sequence>MYLVRKRFLYSQVPAVTRVFLERDPSQGIYCFYPARLIRKVSKAVKYLVLKHYPPIAKTLRDRRVNSYF</sequence>
<keyword evidence="2" id="KW-1185">Reference proteome</keyword>